<feature type="transmembrane region" description="Helical" evidence="1">
    <location>
        <begin position="265"/>
        <end position="286"/>
    </location>
</feature>
<reference evidence="2" key="1">
    <citation type="submission" date="2023-03" db="EMBL/GenBank/DDBJ databases">
        <title>Massive genome expansion in bonnet fungi (Mycena s.s.) driven by repeated elements and novel gene families across ecological guilds.</title>
        <authorList>
            <consortium name="Lawrence Berkeley National Laboratory"/>
            <person name="Harder C.B."/>
            <person name="Miyauchi S."/>
            <person name="Viragh M."/>
            <person name="Kuo A."/>
            <person name="Thoen E."/>
            <person name="Andreopoulos B."/>
            <person name="Lu D."/>
            <person name="Skrede I."/>
            <person name="Drula E."/>
            <person name="Henrissat B."/>
            <person name="Morin E."/>
            <person name="Kohler A."/>
            <person name="Barry K."/>
            <person name="LaButti K."/>
            <person name="Morin E."/>
            <person name="Salamov A."/>
            <person name="Lipzen A."/>
            <person name="Mereny Z."/>
            <person name="Hegedus B."/>
            <person name="Baldrian P."/>
            <person name="Stursova M."/>
            <person name="Weitz H."/>
            <person name="Taylor A."/>
            <person name="Grigoriev I.V."/>
            <person name="Nagy L.G."/>
            <person name="Martin F."/>
            <person name="Kauserud H."/>
        </authorList>
    </citation>
    <scope>NUCLEOTIDE SEQUENCE</scope>
    <source>
        <strain evidence="2">CBHHK067</strain>
    </source>
</reference>
<dbReference type="AlphaFoldDB" id="A0AAD7GA51"/>
<comment type="caution">
    <text evidence="2">The sequence shown here is derived from an EMBL/GenBank/DDBJ whole genome shotgun (WGS) entry which is preliminary data.</text>
</comment>
<feature type="transmembrane region" description="Helical" evidence="1">
    <location>
        <begin position="125"/>
        <end position="143"/>
    </location>
</feature>
<feature type="transmembrane region" description="Helical" evidence="1">
    <location>
        <begin position="49"/>
        <end position="72"/>
    </location>
</feature>
<feature type="transmembrane region" description="Helical" evidence="1">
    <location>
        <begin position="194"/>
        <end position="214"/>
    </location>
</feature>
<evidence type="ECO:0000313" key="3">
    <source>
        <dbReference type="Proteomes" id="UP001221757"/>
    </source>
</evidence>
<sequence>MGGIKPTRKRVSRILNTEKRPIPAASAGLQVLAMDTTPPLRQLQQTFGVLFDGFSLSMMGYGFTFFQTYVYFSKYPADHWGLKSFVTAIFALDTASSALLSKALYFYMVSSLPYLGGLTQIHVDLTTHVLLSTITVFGAYLFFSARIWKLSSKIWVTGITFFSSLAAFSLGIALAVMMFNDPAFSKFGSLPFKLALSFACTFTGLASLSIFIGLNQYSRKSAHLRSVVSPEWFDSVSVSLLARGLLAVLIQLGCLVTFLALPHKIYWTPLYFVGAKVIINGPLYMLNSRDRVHGKGINEEDPFQCSATFLSTTGIFEAAPNSSNVVTISSTVEFDCDANTDLAKPGYGSDHGHAARRSFEDGQKRAEAF</sequence>
<evidence type="ECO:0000313" key="2">
    <source>
        <dbReference type="EMBL" id="KAJ7671752.1"/>
    </source>
</evidence>
<accession>A0AAD7GA51</accession>
<keyword evidence="1" id="KW-0812">Transmembrane</keyword>
<feature type="transmembrane region" description="Helical" evidence="1">
    <location>
        <begin position="155"/>
        <end position="179"/>
    </location>
</feature>
<dbReference type="EMBL" id="JARKIE010000173">
    <property type="protein sequence ID" value="KAJ7671752.1"/>
    <property type="molecule type" value="Genomic_DNA"/>
</dbReference>
<protein>
    <submittedName>
        <fullName evidence="2">Uncharacterized protein</fullName>
    </submittedName>
</protein>
<name>A0AAD7GA51_MYCRO</name>
<gene>
    <name evidence="2" type="ORF">B0H17DRAFT_1335458</name>
</gene>
<keyword evidence="1" id="KW-1133">Transmembrane helix</keyword>
<evidence type="ECO:0000256" key="1">
    <source>
        <dbReference type="SAM" id="Phobius"/>
    </source>
</evidence>
<proteinExistence type="predicted"/>
<keyword evidence="1" id="KW-0472">Membrane</keyword>
<dbReference type="PANTHER" id="PTHR40465:SF1">
    <property type="entry name" value="DUF6534 DOMAIN-CONTAINING PROTEIN"/>
    <property type="match status" value="1"/>
</dbReference>
<feature type="transmembrane region" description="Helical" evidence="1">
    <location>
        <begin position="235"/>
        <end position="259"/>
    </location>
</feature>
<organism evidence="2 3">
    <name type="scientific">Mycena rosella</name>
    <name type="common">Pink bonnet</name>
    <name type="synonym">Agaricus rosellus</name>
    <dbReference type="NCBI Taxonomy" id="1033263"/>
    <lineage>
        <taxon>Eukaryota</taxon>
        <taxon>Fungi</taxon>
        <taxon>Dikarya</taxon>
        <taxon>Basidiomycota</taxon>
        <taxon>Agaricomycotina</taxon>
        <taxon>Agaricomycetes</taxon>
        <taxon>Agaricomycetidae</taxon>
        <taxon>Agaricales</taxon>
        <taxon>Marasmiineae</taxon>
        <taxon>Mycenaceae</taxon>
        <taxon>Mycena</taxon>
    </lineage>
</organism>
<dbReference type="PANTHER" id="PTHR40465">
    <property type="entry name" value="CHROMOSOME 1, WHOLE GENOME SHOTGUN SEQUENCE"/>
    <property type="match status" value="1"/>
</dbReference>
<dbReference type="Proteomes" id="UP001221757">
    <property type="component" value="Unassembled WGS sequence"/>
</dbReference>
<keyword evidence="3" id="KW-1185">Reference proteome</keyword>